<evidence type="ECO:0000313" key="3">
    <source>
        <dbReference type="Proteomes" id="UP000297229"/>
    </source>
</evidence>
<protein>
    <submittedName>
        <fullName evidence="2">Uncharacterized protein</fullName>
    </submittedName>
</protein>
<gene>
    <name evidence="2" type="ORF">BELL_0353g00030</name>
</gene>
<reference evidence="2 3" key="1">
    <citation type="submission" date="2017-12" db="EMBL/GenBank/DDBJ databases">
        <title>Comparative genomics of Botrytis spp.</title>
        <authorList>
            <person name="Valero-Jimenez C.A."/>
            <person name="Tapia P."/>
            <person name="Veloso J."/>
            <person name="Silva-Moreno E."/>
            <person name="Staats M."/>
            <person name="Valdes J.H."/>
            <person name="Van Kan J.A.L."/>
        </authorList>
    </citation>
    <scope>NUCLEOTIDE SEQUENCE [LARGE SCALE GENOMIC DNA]</scope>
    <source>
        <strain evidence="2 3">Be9601</strain>
    </source>
</reference>
<feature type="region of interest" description="Disordered" evidence="1">
    <location>
        <begin position="1"/>
        <end position="97"/>
    </location>
</feature>
<dbReference type="AlphaFoldDB" id="A0A4Z1JIH6"/>
<feature type="compositionally biased region" description="Basic and acidic residues" evidence="1">
    <location>
        <begin position="1"/>
        <end position="12"/>
    </location>
</feature>
<feature type="compositionally biased region" description="Basic and acidic residues" evidence="1">
    <location>
        <begin position="23"/>
        <end position="50"/>
    </location>
</feature>
<organism evidence="2 3">
    <name type="scientific">Botrytis elliptica</name>
    <dbReference type="NCBI Taxonomy" id="278938"/>
    <lineage>
        <taxon>Eukaryota</taxon>
        <taxon>Fungi</taxon>
        <taxon>Dikarya</taxon>
        <taxon>Ascomycota</taxon>
        <taxon>Pezizomycotina</taxon>
        <taxon>Leotiomycetes</taxon>
        <taxon>Helotiales</taxon>
        <taxon>Sclerotiniaceae</taxon>
        <taxon>Botrytis</taxon>
    </lineage>
</organism>
<feature type="compositionally biased region" description="Basic and acidic residues" evidence="1">
    <location>
        <begin position="62"/>
        <end position="97"/>
    </location>
</feature>
<dbReference type="Proteomes" id="UP000297229">
    <property type="component" value="Unassembled WGS sequence"/>
</dbReference>
<keyword evidence="3" id="KW-1185">Reference proteome</keyword>
<sequence length="97" mass="10981">MSSKTDQAKADSRTQVQGGERAPTQEHGEVEVKKEEKKVGEGRSMIRDIGSRGSGGKNRHKNMVDKDRAKSLRANIYEDRNHLDKKYEKNLGGEQKR</sequence>
<accession>A0A4Z1JIH6</accession>
<proteinExistence type="predicted"/>
<name>A0A4Z1JIH6_9HELO</name>
<comment type="caution">
    <text evidence="2">The sequence shown here is derived from an EMBL/GenBank/DDBJ whole genome shotgun (WGS) entry which is preliminary data.</text>
</comment>
<evidence type="ECO:0000313" key="2">
    <source>
        <dbReference type="EMBL" id="TGO73529.1"/>
    </source>
</evidence>
<dbReference type="EMBL" id="PQXM01000351">
    <property type="protein sequence ID" value="TGO73529.1"/>
    <property type="molecule type" value="Genomic_DNA"/>
</dbReference>
<evidence type="ECO:0000256" key="1">
    <source>
        <dbReference type="SAM" id="MobiDB-lite"/>
    </source>
</evidence>